<keyword evidence="1 3" id="KW-0853">WD repeat</keyword>
<feature type="repeat" description="WD" evidence="3">
    <location>
        <begin position="269"/>
        <end position="303"/>
    </location>
</feature>
<dbReference type="InterPro" id="IPR001680">
    <property type="entry name" value="WD40_rpt"/>
</dbReference>
<protein>
    <submittedName>
        <fullName evidence="5">Uncharacterized protein</fullName>
    </submittedName>
</protein>
<comment type="caution">
    <text evidence="5">The sequence shown here is derived from an EMBL/GenBank/DDBJ whole genome shotgun (WGS) entry which is preliminary data.</text>
</comment>
<feature type="chain" id="PRO_5035204403" evidence="4">
    <location>
        <begin position="17"/>
        <end position="395"/>
    </location>
</feature>
<dbReference type="Pfam" id="PF00400">
    <property type="entry name" value="WD40"/>
    <property type="match status" value="7"/>
</dbReference>
<name>A0A8J2J748_9HEXA</name>
<sequence length="395" mass="43729">MVYLLHIMLIVDIIWAAKYKAEISYPEILAVRHNEYFDSFCCGPNSNMATATAPAPVATKRPADMELVPAKKYRSDVMAFDPEARPGRRSSSLLFPIMLLEGHQGEILCSRFSPKGDILASAGAERSVFIWKTYGECENAIMQPSHGGTICDLRFNYDGTMLYTASVDKTVGVWDVQSGARIKRLKGHTNFVNCVGEAKKGQPLVVSGSDDCQIRVWDIRRRGSAVNLNSVYQVTAVTFGESTEQVISSGIDNDIKVWDMRKADVAITMPGHTDTVTCLDLSPDGSYVLSNSMDSSLRIWDVRPFAPASRCMKIFSGHTHGFEKYLIKCSWSKDGQRVVSGSSDRCVYVWDSNTRQIMYKLPGHEGSVTCADLHPEEPIVLSGGVDKQIFLGELE</sequence>
<feature type="signal peptide" evidence="4">
    <location>
        <begin position="1"/>
        <end position="16"/>
    </location>
</feature>
<keyword evidence="6" id="KW-1185">Reference proteome</keyword>
<feature type="repeat" description="WD" evidence="3">
    <location>
        <begin position="100"/>
        <end position="132"/>
    </location>
</feature>
<dbReference type="InterPro" id="IPR019775">
    <property type="entry name" value="WD40_repeat_CS"/>
</dbReference>
<keyword evidence="4" id="KW-0732">Signal</keyword>
<dbReference type="EMBL" id="CAJVCH010033250">
    <property type="protein sequence ID" value="CAG7713864.1"/>
    <property type="molecule type" value="Genomic_DNA"/>
</dbReference>
<dbReference type="GO" id="GO:0003723">
    <property type="term" value="F:RNA binding"/>
    <property type="evidence" value="ECO:0007669"/>
    <property type="project" value="TreeGrafter"/>
</dbReference>
<evidence type="ECO:0000313" key="5">
    <source>
        <dbReference type="EMBL" id="CAG7713864.1"/>
    </source>
</evidence>
<feature type="repeat" description="WD" evidence="3">
    <location>
        <begin position="234"/>
        <end position="268"/>
    </location>
</feature>
<dbReference type="PROSITE" id="PS00678">
    <property type="entry name" value="WD_REPEATS_1"/>
    <property type="match status" value="3"/>
</dbReference>
<feature type="repeat" description="WD" evidence="3">
    <location>
        <begin position="185"/>
        <end position="227"/>
    </location>
</feature>
<keyword evidence="2" id="KW-0677">Repeat</keyword>
<evidence type="ECO:0000256" key="4">
    <source>
        <dbReference type="SAM" id="SignalP"/>
    </source>
</evidence>
<dbReference type="PROSITE" id="PS50082">
    <property type="entry name" value="WD_REPEATS_2"/>
    <property type="match status" value="7"/>
</dbReference>
<dbReference type="GO" id="GO:0071013">
    <property type="term" value="C:catalytic step 2 spliceosome"/>
    <property type="evidence" value="ECO:0007669"/>
    <property type="project" value="TreeGrafter"/>
</dbReference>
<gene>
    <name evidence="5" type="ORF">AFUS01_LOCUS5254</name>
</gene>
<dbReference type="SMART" id="SM00320">
    <property type="entry name" value="WD40"/>
    <property type="match status" value="7"/>
</dbReference>
<dbReference type="Proteomes" id="UP000708208">
    <property type="component" value="Unassembled WGS sequence"/>
</dbReference>
<dbReference type="OrthoDB" id="1068471at2759"/>
<feature type="repeat" description="WD" evidence="3">
    <location>
        <begin position="143"/>
        <end position="184"/>
    </location>
</feature>
<evidence type="ECO:0000256" key="2">
    <source>
        <dbReference type="ARBA" id="ARBA00022737"/>
    </source>
</evidence>
<evidence type="ECO:0000256" key="1">
    <source>
        <dbReference type="ARBA" id="ARBA00022574"/>
    </source>
</evidence>
<reference evidence="5" key="1">
    <citation type="submission" date="2021-06" db="EMBL/GenBank/DDBJ databases">
        <authorList>
            <person name="Hodson N. C."/>
            <person name="Mongue J. A."/>
            <person name="Jaron S. K."/>
        </authorList>
    </citation>
    <scope>NUCLEOTIDE SEQUENCE</scope>
</reference>
<dbReference type="PROSITE" id="PS50294">
    <property type="entry name" value="WD_REPEATS_REGION"/>
    <property type="match status" value="5"/>
</dbReference>
<proteinExistence type="predicted"/>
<feature type="repeat" description="WD" evidence="3">
    <location>
        <begin position="361"/>
        <end position="395"/>
    </location>
</feature>
<evidence type="ECO:0000256" key="3">
    <source>
        <dbReference type="PROSITE-ProRule" id="PRU00221"/>
    </source>
</evidence>
<dbReference type="AlphaFoldDB" id="A0A8J2J748"/>
<dbReference type="InterPro" id="IPR052234">
    <property type="entry name" value="U5_snRNP_Component"/>
</dbReference>
<dbReference type="CDD" id="cd00200">
    <property type="entry name" value="WD40"/>
    <property type="match status" value="1"/>
</dbReference>
<feature type="repeat" description="WD" evidence="3">
    <location>
        <begin position="319"/>
        <end position="360"/>
    </location>
</feature>
<dbReference type="PANTHER" id="PTHR44006">
    <property type="entry name" value="U5 SMALL NUCLEAR RIBONUCLEOPROTEIN 40 KDA PROTEIN"/>
    <property type="match status" value="1"/>
</dbReference>
<dbReference type="PANTHER" id="PTHR44006:SF1">
    <property type="entry name" value="U5 SMALL NUCLEAR RIBONUCLEOPROTEIN 40 KDA PROTEIN"/>
    <property type="match status" value="1"/>
</dbReference>
<evidence type="ECO:0000313" key="6">
    <source>
        <dbReference type="Proteomes" id="UP000708208"/>
    </source>
</evidence>
<organism evidence="5 6">
    <name type="scientific">Allacma fusca</name>
    <dbReference type="NCBI Taxonomy" id="39272"/>
    <lineage>
        <taxon>Eukaryota</taxon>
        <taxon>Metazoa</taxon>
        <taxon>Ecdysozoa</taxon>
        <taxon>Arthropoda</taxon>
        <taxon>Hexapoda</taxon>
        <taxon>Collembola</taxon>
        <taxon>Symphypleona</taxon>
        <taxon>Sminthuridae</taxon>
        <taxon>Allacma</taxon>
    </lineage>
</organism>
<accession>A0A8J2J748</accession>